<dbReference type="EMBL" id="QZAA01000135">
    <property type="protein sequence ID" value="RQD75932.1"/>
    <property type="molecule type" value="Genomic_DNA"/>
</dbReference>
<feature type="binding site" evidence="11">
    <location>
        <position position="43"/>
    </location>
    <ligand>
        <name>L-glutamate</name>
        <dbReference type="ChEBI" id="CHEBI:29985"/>
    </ligand>
</feature>
<dbReference type="CDD" id="cd00611">
    <property type="entry name" value="PSAT_like"/>
    <property type="match status" value="1"/>
</dbReference>
<gene>
    <name evidence="11 14" type="primary">serC</name>
    <name evidence="14" type="ORF">D5R97_05330</name>
</gene>
<evidence type="ECO:0000313" key="15">
    <source>
        <dbReference type="Proteomes" id="UP000285138"/>
    </source>
</evidence>
<feature type="binding site" evidence="11">
    <location>
        <position position="103"/>
    </location>
    <ligand>
        <name>pyridoxal 5'-phosphate</name>
        <dbReference type="ChEBI" id="CHEBI:597326"/>
    </ligand>
</feature>
<dbReference type="InterPro" id="IPR022278">
    <property type="entry name" value="Pser_aminoTfrase"/>
</dbReference>
<comment type="function">
    <text evidence="1 11">Catalyzes the reversible conversion of 3-phosphohydroxypyruvate to phosphoserine and of 3-hydroxy-2-oxo-4-phosphonooxybutanoate to phosphohydroxythreonine.</text>
</comment>
<dbReference type="HAMAP" id="MF_00160">
    <property type="entry name" value="SerC_aminotrans_5"/>
    <property type="match status" value="1"/>
</dbReference>
<evidence type="ECO:0000256" key="9">
    <source>
        <dbReference type="ARBA" id="ARBA00047630"/>
    </source>
</evidence>
<dbReference type="PIRSF" id="PIRSF000525">
    <property type="entry name" value="SerC"/>
    <property type="match status" value="1"/>
</dbReference>
<comment type="subcellular location">
    <subcellularLocation>
        <location evidence="11">Cytoplasm</location>
    </subcellularLocation>
</comment>
<dbReference type="SUPFAM" id="SSF53383">
    <property type="entry name" value="PLP-dependent transferases"/>
    <property type="match status" value="1"/>
</dbReference>
<feature type="binding site" evidence="11">
    <location>
        <position position="153"/>
    </location>
    <ligand>
        <name>pyridoxal 5'-phosphate</name>
        <dbReference type="ChEBI" id="CHEBI:597326"/>
    </ligand>
</feature>
<feature type="binding site" evidence="11">
    <location>
        <begin position="238"/>
        <end position="239"/>
    </location>
    <ligand>
        <name>pyridoxal 5'-phosphate</name>
        <dbReference type="ChEBI" id="CHEBI:597326"/>
    </ligand>
</feature>
<name>A0A424YEH2_9FIRM</name>
<evidence type="ECO:0000256" key="7">
    <source>
        <dbReference type="ARBA" id="ARBA00022898"/>
    </source>
</evidence>
<evidence type="ECO:0000256" key="11">
    <source>
        <dbReference type="HAMAP-Rule" id="MF_00160"/>
    </source>
</evidence>
<comment type="caution">
    <text evidence="14">The sequence shown here is derived from an EMBL/GenBank/DDBJ whole genome shotgun (WGS) entry which is preliminary data.</text>
</comment>
<dbReference type="GO" id="GO:0005737">
    <property type="term" value="C:cytoplasm"/>
    <property type="evidence" value="ECO:0007669"/>
    <property type="project" value="UniProtKB-SubCell"/>
</dbReference>
<dbReference type="GO" id="GO:0004648">
    <property type="term" value="F:O-phospho-L-serine:2-oxoglutarate aminotransferase activity"/>
    <property type="evidence" value="ECO:0007669"/>
    <property type="project" value="UniProtKB-UniRule"/>
</dbReference>
<dbReference type="Gene3D" id="3.40.640.10">
    <property type="entry name" value="Type I PLP-dependent aspartate aminotransferase-like (Major domain)"/>
    <property type="match status" value="1"/>
</dbReference>
<evidence type="ECO:0000256" key="10">
    <source>
        <dbReference type="ARBA" id="ARBA00049007"/>
    </source>
</evidence>
<keyword evidence="5 11" id="KW-0028">Amino-acid biosynthesis</keyword>
<comment type="catalytic activity">
    <reaction evidence="10 11">
        <text>O-phospho-L-serine + 2-oxoglutarate = 3-phosphooxypyruvate + L-glutamate</text>
        <dbReference type="Rhea" id="RHEA:14329"/>
        <dbReference type="ChEBI" id="CHEBI:16810"/>
        <dbReference type="ChEBI" id="CHEBI:18110"/>
        <dbReference type="ChEBI" id="CHEBI:29985"/>
        <dbReference type="ChEBI" id="CHEBI:57524"/>
        <dbReference type="EC" id="2.6.1.52"/>
    </reaction>
</comment>
<comment type="pathway">
    <text evidence="2 11">Amino-acid biosynthesis; L-serine biosynthesis; L-serine from 3-phospho-D-glycerate: step 2/3.</text>
</comment>
<dbReference type="InterPro" id="IPR000192">
    <property type="entry name" value="Aminotrans_V_dom"/>
</dbReference>
<dbReference type="FunFam" id="3.90.1150.10:FF:000006">
    <property type="entry name" value="Phosphoserine aminotransferase"/>
    <property type="match status" value="1"/>
</dbReference>
<dbReference type="InterPro" id="IPR015421">
    <property type="entry name" value="PyrdxlP-dep_Trfase_major"/>
</dbReference>
<dbReference type="Gene3D" id="3.90.1150.10">
    <property type="entry name" value="Aspartate Aminotransferase, domain 1"/>
    <property type="match status" value="1"/>
</dbReference>
<evidence type="ECO:0000256" key="2">
    <source>
        <dbReference type="ARBA" id="ARBA00005099"/>
    </source>
</evidence>
<evidence type="ECO:0000256" key="12">
    <source>
        <dbReference type="SAM" id="Coils"/>
    </source>
</evidence>
<dbReference type="AlphaFoldDB" id="A0A424YEH2"/>
<dbReference type="GO" id="GO:0006564">
    <property type="term" value="P:L-serine biosynthetic process"/>
    <property type="evidence" value="ECO:0007669"/>
    <property type="project" value="UniProtKB-UniRule"/>
</dbReference>
<sequence length="361" mass="40336">MMERVFNFNPGPATLPLEVLEKAQKELTNYKNTGMSVMEISHRSKEFEEIIEQAEANLKELLEIPDNYRVLFLQGGASTQFFMIPMNYLREGETADYILTGSFAEKAYKEAVKIGNVNVAGSTKESNFNRIPSPHELNFSPSPSYIHITSNNTIFGTQWKDYSIFGEFPLAADMSSDILCGPLDISPFALIYAGAQKNLGPSGVTIVIIRQDMLDKVPADLPSMLKYDTHAENSSLYNTPPSFPVYMVNLVLEWVKKEGGLEKMKEINEKKASLIYEAIDQSDGFYKGHAEKESRSIMNVTFRLADEEAEKKFISEATAQGLVGLKGHRSVGGIRASIYNAMPLAGCEKLADFMDKFRKQS</sequence>
<keyword evidence="7 11" id="KW-0663">Pyridoxal phosphate</keyword>
<evidence type="ECO:0000256" key="5">
    <source>
        <dbReference type="ARBA" id="ARBA00022605"/>
    </source>
</evidence>
<evidence type="ECO:0000313" key="14">
    <source>
        <dbReference type="EMBL" id="RQD75932.1"/>
    </source>
</evidence>
<comment type="catalytic activity">
    <reaction evidence="9 11">
        <text>4-(phosphooxy)-L-threonine + 2-oxoglutarate = (R)-3-hydroxy-2-oxo-4-phosphooxybutanoate + L-glutamate</text>
        <dbReference type="Rhea" id="RHEA:16573"/>
        <dbReference type="ChEBI" id="CHEBI:16810"/>
        <dbReference type="ChEBI" id="CHEBI:29985"/>
        <dbReference type="ChEBI" id="CHEBI:58452"/>
        <dbReference type="ChEBI" id="CHEBI:58538"/>
        <dbReference type="EC" id="2.6.1.52"/>
    </reaction>
</comment>
<keyword evidence="4 11" id="KW-0032">Aminotransferase</keyword>
<feature type="modified residue" description="N6-(pyridoxal phosphate)lysine" evidence="11">
    <location>
        <position position="197"/>
    </location>
</feature>
<feature type="domain" description="Aminotransferase class V" evidence="13">
    <location>
        <begin position="5"/>
        <end position="348"/>
    </location>
</feature>
<dbReference type="NCBIfam" id="NF003764">
    <property type="entry name" value="PRK05355.1"/>
    <property type="match status" value="1"/>
</dbReference>
<keyword evidence="8 11" id="KW-0718">Serine biosynthesis</keyword>
<dbReference type="EC" id="2.6.1.52" evidence="11"/>
<feature type="binding site" evidence="11">
    <location>
        <begin position="77"/>
        <end position="78"/>
    </location>
    <ligand>
        <name>pyridoxal 5'-phosphate</name>
        <dbReference type="ChEBI" id="CHEBI:597326"/>
    </ligand>
</feature>
<comment type="cofactor">
    <cofactor evidence="11">
        <name>pyridoxal 5'-phosphate</name>
        <dbReference type="ChEBI" id="CHEBI:597326"/>
    </cofactor>
    <text evidence="11">Binds 1 pyridoxal phosphate per subunit.</text>
</comment>
<feature type="binding site" evidence="11">
    <location>
        <position position="196"/>
    </location>
    <ligand>
        <name>pyridoxal 5'-phosphate</name>
        <dbReference type="ChEBI" id="CHEBI:597326"/>
    </ligand>
</feature>
<dbReference type="FunFam" id="3.40.640.10:FF:000010">
    <property type="entry name" value="Phosphoserine aminotransferase"/>
    <property type="match status" value="1"/>
</dbReference>
<evidence type="ECO:0000256" key="3">
    <source>
        <dbReference type="ARBA" id="ARBA00006904"/>
    </source>
</evidence>
<organism evidence="14 15">
    <name type="scientific">Candidatus Syntrophonatronum acetioxidans</name>
    <dbReference type="NCBI Taxonomy" id="1795816"/>
    <lineage>
        <taxon>Bacteria</taxon>
        <taxon>Bacillati</taxon>
        <taxon>Bacillota</taxon>
        <taxon>Clostridia</taxon>
        <taxon>Eubacteriales</taxon>
        <taxon>Syntrophomonadaceae</taxon>
        <taxon>Candidatus Syntrophonatronum</taxon>
    </lineage>
</organism>
<keyword evidence="12" id="KW-0175">Coiled coil</keyword>
<feature type="binding site" evidence="11">
    <location>
        <position position="173"/>
    </location>
    <ligand>
        <name>pyridoxal 5'-phosphate</name>
        <dbReference type="ChEBI" id="CHEBI:597326"/>
    </ligand>
</feature>
<dbReference type="Proteomes" id="UP000285138">
    <property type="component" value="Unassembled WGS sequence"/>
</dbReference>
<reference evidence="14 15" key="1">
    <citation type="submission" date="2018-08" db="EMBL/GenBank/DDBJ databases">
        <title>The metabolism and importance of syntrophic acetate oxidation coupled to methane or sulfide production in haloalkaline environments.</title>
        <authorList>
            <person name="Timmers P.H.A."/>
            <person name="Vavourakis C.D."/>
            <person name="Sorokin D.Y."/>
            <person name="Sinninghe Damste J.S."/>
            <person name="Muyzer G."/>
            <person name="Stams A.J.M."/>
            <person name="Plugge C.M."/>
        </authorList>
    </citation>
    <scope>NUCLEOTIDE SEQUENCE [LARGE SCALE GENOMIC DNA]</scope>
    <source>
        <strain evidence="14">MSAO_Bac1</strain>
    </source>
</reference>
<keyword evidence="6 11" id="KW-0808">Transferase</keyword>
<protein>
    <recommendedName>
        <fullName evidence="11">Phosphoserine aminotransferase</fullName>
        <ecNumber evidence="11">2.6.1.52</ecNumber>
    </recommendedName>
    <alternativeName>
        <fullName evidence="11">Phosphohydroxythreonine aminotransferase</fullName>
        <shortName evidence="11">PSAT</shortName>
    </alternativeName>
</protein>
<dbReference type="NCBIfam" id="TIGR01364">
    <property type="entry name" value="serC_1"/>
    <property type="match status" value="1"/>
</dbReference>
<comment type="subunit">
    <text evidence="11">Homodimer.</text>
</comment>
<dbReference type="PANTHER" id="PTHR43247">
    <property type="entry name" value="PHOSPHOSERINE AMINOTRANSFERASE"/>
    <property type="match status" value="1"/>
</dbReference>
<proteinExistence type="inferred from homology"/>
<evidence type="ECO:0000256" key="1">
    <source>
        <dbReference type="ARBA" id="ARBA00003483"/>
    </source>
</evidence>
<dbReference type="GO" id="GO:0030170">
    <property type="term" value="F:pyridoxal phosphate binding"/>
    <property type="evidence" value="ECO:0007669"/>
    <property type="project" value="UniProtKB-UniRule"/>
</dbReference>
<dbReference type="UniPathway" id="UPA00135">
    <property type="reaction ID" value="UER00197"/>
</dbReference>
<dbReference type="InterPro" id="IPR015422">
    <property type="entry name" value="PyrdxlP-dep_Trfase_small"/>
</dbReference>
<dbReference type="InterPro" id="IPR015424">
    <property type="entry name" value="PyrdxlP-dep_Trfase"/>
</dbReference>
<evidence type="ECO:0000256" key="6">
    <source>
        <dbReference type="ARBA" id="ARBA00022679"/>
    </source>
</evidence>
<dbReference type="PANTHER" id="PTHR43247:SF1">
    <property type="entry name" value="PHOSPHOSERINE AMINOTRANSFERASE"/>
    <property type="match status" value="1"/>
</dbReference>
<keyword evidence="11" id="KW-0963">Cytoplasm</keyword>
<comment type="caution">
    <text evidence="11">Lacks conserved residue(s) required for the propagation of feature annotation.</text>
</comment>
<comment type="similarity">
    <text evidence="3 11">Belongs to the class-V pyridoxal-phosphate-dependent aminotransferase family. SerC subfamily.</text>
</comment>
<evidence type="ECO:0000259" key="13">
    <source>
        <dbReference type="Pfam" id="PF00266"/>
    </source>
</evidence>
<dbReference type="Pfam" id="PF00266">
    <property type="entry name" value="Aminotran_5"/>
    <property type="match status" value="1"/>
</dbReference>
<evidence type="ECO:0000256" key="8">
    <source>
        <dbReference type="ARBA" id="ARBA00023299"/>
    </source>
</evidence>
<feature type="coiled-coil region" evidence="12">
    <location>
        <begin position="37"/>
        <end position="64"/>
    </location>
</feature>
<evidence type="ECO:0000256" key="4">
    <source>
        <dbReference type="ARBA" id="ARBA00022576"/>
    </source>
</evidence>
<accession>A0A424YEH2</accession>